<evidence type="ECO:0000313" key="2">
    <source>
        <dbReference type="Proteomes" id="UP001283361"/>
    </source>
</evidence>
<accession>A0AAE1CU33</accession>
<evidence type="ECO:0000313" key="1">
    <source>
        <dbReference type="EMBL" id="KAK3734769.1"/>
    </source>
</evidence>
<dbReference type="Proteomes" id="UP001283361">
    <property type="component" value="Unassembled WGS sequence"/>
</dbReference>
<sequence>MLSAQLNDIIAHLMNHGTAEQTAHNDIRFDILAFIARAKLLARNGANPFTHCGFRPNGVCAVGQSSLLVNHMNRSFPLVNTSPVSELEDSPTIYGGLQL</sequence>
<protein>
    <submittedName>
        <fullName evidence="1">Uncharacterized protein</fullName>
    </submittedName>
</protein>
<dbReference type="EMBL" id="JAWDGP010006836">
    <property type="protein sequence ID" value="KAK3734769.1"/>
    <property type="molecule type" value="Genomic_DNA"/>
</dbReference>
<reference evidence="1" key="1">
    <citation type="journal article" date="2023" name="G3 (Bethesda)">
        <title>A reference genome for the long-term kleptoplast-retaining sea slug Elysia crispata morphotype clarki.</title>
        <authorList>
            <person name="Eastman K.E."/>
            <person name="Pendleton A.L."/>
            <person name="Shaikh M.A."/>
            <person name="Suttiyut T."/>
            <person name="Ogas R."/>
            <person name="Tomko P."/>
            <person name="Gavelis G."/>
            <person name="Widhalm J.R."/>
            <person name="Wisecaver J.H."/>
        </authorList>
    </citation>
    <scope>NUCLEOTIDE SEQUENCE</scope>
    <source>
        <strain evidence="1">ECLA1</strain>
    </source>
</reference>
<comment type="caution">
    <text evidence="1">The sequence shown here is derived from an EMBL/GenBank/DDBJ whole genome shotgun (WGS) entry which is preliminary data.</text>
</comment>
<proteinExistence type="predicted"/>
<organism evidence="1 2">
    <name type="scientific">Elysia crispata</name>
    <name type="common">lettuce slug</name>
    <dbReference type="NCBI Taxonomy" id="231223"/>
    <lineage>
        <taxon>Eukaryota</taxon>
        <taxon>Metazoa</taxon>
        <taxon>Spiralia</taxon>
        <taxon>Lophotrochozoa</taxon>
        <taxon>Mollusca</taxon>
        <taxon>Gastropoda</taxon>
        <taxon>Heterobranchia</taxon>
        <taxon>Euthyneura</taxon>
        <taxon>Panpulmonata</taxon>
        <taxon>Sacoglossa</taxon>
        <taxon>Placobranchoidea</taxon>
        <taxon>Plakobranchidae</taxon>
        <taxon>Elysia</taxon>
    </lineage>
</organism>
<keyword evidence="2" id="KW-1185">Reference proteome</keyword>
<dbReference type="AlphaFoldDB" id="A0AAE1CU33"/>
<gene>
    <name evidence="1" type="ORF">RRG08_059946</name>
</gene>
<name>A0AAE1CU33_9GAST</name>